<sequence>MVPNRRAFLTATAVGALAAAPATPAAATPGPSSRPPHTAPAALDALLAGNRRYATGRPRHPHGDRRQRHVLAAEQRPIAAVVGCIDSRVPPELVFDQGLGDLLCTRTAGQVLDEAVLASVQYGVEHLRIPLVLVLGHERCGAVAATLEHLRTGAPVPGHLRLLVAEIIPAARRTRAVPGDWAEHAMRAHTTWVRDAIRADPAFTPAHVAAARCDLGTGLVSLLP</sequence>
<dbReference type="Gene3D" id="3.40.1050.10">
    <property type="entry name" value="Carbonic anhydrase"/>
    <property type="match status" value="1"/>
</dbReference>
<keyword evidence="3" id="KW-0479">Metal-binding</keyword>
<feature type="binding site" evidence="3">
    <location>
        <position position="140"/>
    </location>
    <ligand>
        <name>Zn(2+)</name>
        <dbReference type="ChEBI" id="CHEBI:29105"/>
    </ligand>
</feature>
<feature type="binding site" evidence="3">
    <location>
        <position position="86"/>
    </location>
    <ligand>
        <name>Zn(2+)</name>
        <dbReference type="ChEBI" id="CHEBI:29105"/>
    </ligand>
</feature>
<dbReference type="SUPFAM" id="SSF53056">
    <property type="entry name" value="beta-carbonic anhydrase, cab"/>
    <property type="match status" value="1"/>
</dbReference>
<feature type="binding site" evidence="3">
    <location>
        <position position="137"/>
    </location>
    <ligand>
        <name>Zn(2+)</name>
        <dbReference type="ChEBI" id="CHEBI:29105"/>
    </ligand>
</feature>
<dbReference type="Proteomes" id="UP000270471">
    <property type="component" value="Unassembled WGS sequence"/>
</dbReference>
<proteinExistence type="inferred from homology"/>
<comment type="cofactor">
    <cofactor evidence="3">
        <name>Zn(2+)</name>
        <dbReference type="ChEBI" id="CHEBI:29105"/>
    </cofactor>
    <text evidence="3">Binds 1 zinc ion per subunit.</text>
</comment>
<comment type="function">
    <text evidence="2">Catalyzes the reversible hydration of carbon dioxide to form bicarbonate.</text>
</comment>
<dbReference type="InterPro" id="IPR001765">
    <property type="entry name" value="Carbonic_anhydrase"/>
</dbReference>
<dbReference type="SMART" id="SM00947">
    <property type="entry name" value="Pro_CA"/>
    <property type="match status" value="1"/>
</dbReference>
<keyword evidence="3" id="KW-0862">Zinc</keyword>
<comment type="caution">
    <text evidence="5">The sequence shown here is derived from an EMBL/GenBank/DDBJ whole genome shotgun (WGS) entry which is preliminary data.</text>
</comment>
<dbReference type="InterPro" id="IPR019546">
    <property type="entry name" value="TAT_signal_bac_arc"/>
</dbReference>
<dbReference type="OrthoDB" id="9797527at2"/>
<feature type="chain" id="PRO_5018163856" evidence="4">
    <location>
        <begin position="28"/>
        <end position="224"/>
    </location>
</feature>
<dbReference type="Pfam" id="PF00484">
    <property type="entry name" value="Pro_CA"/>
    <property type="match status" value="1"/>
</dbReference>
<dbReference type="InterPro" id="IPR036874">
    <property type="entry name" value="Carbonic_anhydrase_sf"/>
</dbReference>
<comment type="similarity">
    <text evidence="1">Belongs to the beta-class carbonic anhydrase family.</text>
</comment>
<dbReference type="EMBL" id="PENI01000010">
    <property type="protein sequence ID" value="RMB84632.1"/>
    <property type="molecule type" value="Genomic_DNA"/>
</dbReference>
<feature type="binding site" evidence="3">
    <location>
        <position position="84"/>
    </location>
    <ligand>
        <name>Zn(2+)</name>
        <dbReference type="ChEBI" id="CHEBI:29105"/>
    </ligand>
</feature>
<dbReference type="PANTHER" id="PTHR11002">
    <property type="entry name" value="CARBONIC ANHYDRASE"/>
    <property type="match status" value="1"/>
</dbReference>
<accession>A0A3M0I8I8</accession>
<evidence type="ECO:0000256" key="2">
    <source>
        <dbReference type="ARBA" id="ARBA00024993"/>
    </source>
</evidence>
<dbReference type="InterPro" id="IPR006311">
    <property type="entry name" value="TAT_signal"/>
</dbReference>
<dbReference type="GO" id="GO:0004089">
    <property type="term" value="F:carbonate dehydratase activity"/>
    <property type="evidence" value="ECO:0007669"/>
    <property type="project" value="InterPro"/>
</dbReference>
<keyword evidence="4" id="KW-0732">Signal</keyword>
<dbReference type="AlphaFoldDB" id="A0A3M0I8I8"/>
<evidence type="ECO:0000256" key="1">
    <source>
        <dbReference type="ARBA" id="ARBA00006217"/>
    </source>
</evidence>
<gene>
    <name evidence="5" type="ORF">CTZ28_18115</name>
</gene>
<keyword evidence="6" id="KW-1185">Reference proteome</keyword>
<dbReference type="PANTHER" id="PTHR11002:SF79">
    <property type="entry name" value="CARBONIC ANHYDRASE 2"/>
    <property type="match status" value="1"/>
</dbReference>
<dbReference type="RefSeq" id="WP_121890488.1">
    <property type="nucleotide sequence ID" value="NZ_PENI01000010.1"/>
</dbReference>
<name>A0A3M0I8I8_9ACTN</name>
<evidence type="ECO:0000313" key="5">
    <source>
        <dbReference type="EMBL" id="RMB84632.1"/>
    </source>
</evidence>
<feature type="signal peptide" evidence="4">
    <location>
        <begin position="1"/>
        <end position="27"/>
    </location>
</feature>
<dbReference type="PROSITE" id="PS51318">
    <property type="entry name" value="TAT"/>
    <property type="match status" value="1"/>
</dbReference>
<reference evidence="5 6" key="1">
    <citation type="submission" date="2017-11" db="EMBL/GenBank/DDBJ databases">
        <title>Draft genome of actinobacteria isolated from guarana (Paullinia cupana (Mart.) Ducke.</title>
        <authorList>
            <person name="Siqueira K.A."/>
            <person name="Liotti R.G."/>
            <person name="Mendes T.A.O."/>
            <person name="Soares M.A."/>
        </authorList>
    </citation>
    <scope>NUCLEOTIDE SEQUENCE [LARGE SCALE GENOMIC DNA]</scope>
    <source>
        <strain evidence="5 6">193</strain>
    </source>
</reference>
<dbReference type="NCBIfam" id="TIGR01409">
    <property type="entry name" value="TAT_signal_seq"/>
    <property type="match status" value="1"/>
</dbReference>
<organism evidence="5 6">
    <name type="scientific">Streptomyces shenzhenensis</name>
    <dbReference type="NCBI Taxonomy" id="943815"/>
    <lineage>
        <taxon>Bacteria</taxon>
        <taxon>Bacillati</taxon>
        <taxon>Actinomycetota</taxon>
        <taxon>Actinomycetes</taxon>
        <taxon>Kitasatosporales</taxon>
        <taxon>Streptomycetaceae</taxon>
        <taxon>Streptomyces</taxon>
    </lineage>
</organism>
<evidence type="ECO:0000313" key="6">
    <source>
        <dbReference type="Proteomes" id="UP000270471"/>
    </source>
</evidence>
<protein>
    <submittedName>
        <fullName evidence="5">Carbonic anhydrase</fullName>
    </submittedName>
</protein>
<evidence type="ECO:0000256" key="3">
    <source>
        <dbReference type="PIRSR" id="PIRSR601765-1"/>
    </source>
</evidence>
<dbReference type="GO" id="GO:0008270">
    <property type="term" value="F:zinc ion binding"/>
    <property type="evidence" value="ECO:0007669"/>
    <property type="project" value="InterPro"/>
</dbReference>
<evidence type="ECO:0000256" key="4">
    <source>
        <dbReference type="SAM" id="SignalP"/>
    </source>
</evidence>